<keyword evidence="2" id="KW-1185">Reference proteome</keyword>
<reference evidence="2" key="1">
    <citation type="journal article" date="2019" name="Int. J. Syst. Evol. Microbiol.">
        <title>The Global Catalogue of Microorganisms (GCM) 10K type strain sequencing project: providing services to taxonomists for standard genome sequencing and annotation.</title>
        <authorList>
            <consortium name="The Broad Institute Genomics Platform"/>
            <consortium name="The Broad Institute Genome Sequencing Center for Infectious Disease"/>
            <person name="Wu L."/>
            <person name="Ma J."/>
        </authorList>
    </citation>
    <scope>NUCLEOTIDE SEQUENCE [LARGE SCALE GENOMIC DNA]</scope>
    <source>
        <strain evidence="2">CECT 7131</strain>
    </source>
</reference>
<gene>
    <name evidence="1" type="ORF">QWZ14_04925</name>
</gene>
<evidence type="ECO:0000313" key="1">
    <source>
        <dbReference type="EMBL" id="MDN3563718.1"/>
    </source>
</evidence>
<evidence type="ECO:0000313" key="2">
    <source>
        <dbReference type="Proteomes" id="UP001529369"/>
    </source>
</evidence>
<proteinExistence type="predicted"/>
<dbReference type="RefSeq" id="WP_290315449.1">
    <property type="nucleotide sequence ID" value="NZ_JAUFPN010000038.1"/>
</dbReference>
<name>A0ABT8A218_9PROT</name>
<comment type="caution">
    <text evidence="1">The sequence shown here is derived from an EMBL/GenBank/DDBJ whole genome shotgun (WGS) entry which is preliminary data.</text>
</comment>
<accession>A0ABT8A218</accession>
<protein>
    <submittedName>
        <fullName evidence="1">Uncharacterized protein</fullName>
    </submittedName>
</protein>
<dbReference type="EMBL" id="JAUFPN010000038">
    <property type="protein sequence ID" value="MDN3563718.1"/>
    <property type="molecule type" value="Genomic_DNA"/>
</dbReference>
<sequence length="313" mass="34117">MTRLKKLERDFATADIAAVNGLLAQLGDEDVMTRFGLEARLDELKRDLAALDDNVDEPTAAAALFFGGQPVLGSRGIESEFGGAAVTRFQDLVAKVLAHENGGLGQRGVVPYRGASTLHITNIVRGSFGFLFEEMQPQHQMVDTSLKAAIDETARLLGAFGEPDEEAFRTAVEEIDDRVLGTAREFFGLMRQRGATLRVVAGDRDNSFGAEAVARAADRASSTVLQDDEELIAGQLAGVLPDAHQFEFRAGADRGTLRGRIDRALTADQLGRFNRDFVNVDGKGRFHVKRVLRDEVVVRETYTLLGLEPSDRA</sequence>
<organism evidence="1 2">
    <name type="scientific">Paeniroseomonas aquatica</name>
    <dbReference type="NCBI Taxonomy" id="373043"/>
    <lineage>
        <taxon>Bacteria</taxon>
        <taxon>Pseudomonadati</taxon>
        <taxon>Pseudomonadota</taxon>
        <taxon>Alphaproteobacteria</taxon>
        <taxon>Acetobacterales</taxon>
        <taxon>Acetobacteraceae</taxon>
        <taxon>Paeniroseomonas</taxon>
    </lineage>
</organism>
<dbReference type="Proteomes" id="UP001529369">
    <property type="component" value="Unassembled WGS sequence"/>
</dbReference>